<proteinExistence type="predicted"/>
<name>A0ABW0U5E1_9BACI</name>
<evidence type="ECO:0000313" key="1">
    <source>
        <dbReference type="EMBL" id="MFC5627989.1"/>
    </source>
</evidence>
<protein>
    <submittedName>
        <fullName evidence="1">Uncharacterized protein</fullName>
    </submittedName>
</protein>
<organism evidence="1 2">
    <name type="scientific">Aliibacillus thermotolerans</name>
    <dbReference type="NCBI Taxonomy" id="1834418"/>
    <lineage>
        <taxon>Bacteria</taxon>
        <taxon>Bacillati</taxon>
        <taxon>Bacillota</taxon>
        <taxon>Bacilli</taxon>
        <taxon>Bacillales</taxon>
        <taxon>Bacillaceae</taxon>
        <taxon>Aliibacillus</taxon>
    </lineage>
</organism>
<dbReference type="RefSeq" id="WP_270896712.1">
    <property type="nucleotide sequence ID" value="NZ_JBHSPF010000017.1"/>
</dbReference>
<dbReference type="EMBL" id="JBHSPF010000017">
    <property type="protein sequence ID" value="MFC5627989.1"/>
    <property type="molecule type" value="Genomic_DNA"/>
</dbReference>
<sequence>MTFDYEKATEHIRQAVSVSTNFNLYETNANMDGSRDWIKEFEARANKNFRLGNLLGFDSNMKIVSILKKIERY</sequence>
<reference evidence="2" key="1">
    <citation type="journal article" date="2019" name="Int. J. Syst. Evol. Microbiol.">
        <title>The Global Catalogue of Microorganisms (GCM) 10K type strain sequencing project: providing services to taxonomists for standard genome sequencing and annotation.</title>
        <authorList>
            <consortium name="The Broad Institute Genomics Platform"/>
            <consortium name="The Broad Institute Genome Sequencing Center for Infectious Disease"/>
            <person name="Wu L."/>
            <person name="Ma J."/>
        </authorList>
    </citation>
    <scope>NUCLEOTIDE SEQUENCE [LARGE SCALE GENOMIC DNA]</scope>
    <source>
        <strain evidence="2">CGMCC 1.15790</strain>
    </source>
</reference>
<dbReference type="Proteomes" id="UP001596143">
    <property type="component" value="Unassembled WGS sequence"/>
</dbReference>
<evidence type="ECO:0000313" key="2">
    <source>
        <dbReference type="Proteomes" id="UP001596143"/>
    </source>
</evidence>
<gene>
    <name evidence="1" type="ORF">ACFPTR_03660</name>
</gene>
<accession>A0ABW0U5E1</accession>
<comment type="caution">
    <text evidence="1">The sequence shown here is derived from an EMBL/GenBank/DDBJ whole genome shotgun (WGS) entry which is preliminary data.</text>
</comment>
<keyword evidence="2" id="KW-1185">Reference proteome</keyword>